<dbReference type="PANTHER" id="PTHR10492">
    <property type="match status" value="1"/>
</dbReference>
<dbReference type="InterPro" id="IPR010285">
    <property type="entry name" value="DNA_helicase_pif1-like_DEAD"/>
</dbReference>
<keyword evidence="1" id="KW-0378">Hydrolase</keyword>
<keyword evidence="1" id="KW-0067">ATP-binding</keyword>
<dbReference type="AlphaFoldDB" id="A0A8R1HPP0"/>
<dbReference type="InterPro" id="IPR025476">
    <property type="entry name" value="Helitron_helicase-like"/>
</dbReference>
<feature type="domain" description="DNA helicase Pif1-like DEAD-box helicase" evidence="2">
    <location>
        <begin position="851"/>
        <end position="1058"/>
    </location>
</feature>
<evidence type="ECO:0000256" key="1">
    <source>
        <dbReference type="RuleBase" id="RU363044"/>
    </source>
</evidence>
<keyword evidence="1" id="KW-0547">Nucleotide-binding</keyword>
<evidence type="ECO:0000313" key="5">
    <source>
        <dbReference type="EnsemblMetazoa" id="CJA03676a.1"/>
    </source>
</evidence>
<dbReference type="Gene3D" id="3.40.50.300">
    <property type="entry name" value="P-loop containing nucleotide triphosphate hydrolases"/>
    <property type="match status" value="2"/>
</dbReference>
<dbReference type="Proteomes" id="UP000005237">
    <property type="component" value="Unassembled WGS sequence"/>
</dbReference>
<dbReference type="EnsemblMetazoa" id="CJA03676a.1">
    <property type="protein sequence ID" value="CJA03676a.1"/>
    <property type="gene ID" value="WBGene00122880"/>
</dbReference>
<dbReference type="GO" id="GO:0006281">
    <property type="term" value="P:DNA repair"/>
    <property type="evidence" value="ECO:0007669"/>
    <property type="project" value="UniProtKB-KW"/>
</dbReference>
<evidence type="ECO:0000259" key="3">
    <source>
        <dbReference type="Pfam" id="PF14214"/>
    </source>
</evidence>
<dbReference type="GO" id="GO:0000723">
    <property type="term" value="P:telomere maintenance"/>
    <property type="evidence" value="ECO:0007669"/>
    <property type="project" value="InterPro"/>
</dbReference>
<dbReference type="InterPro" id="IPR049163">
    <property type="entry name" value="Pif1-like_2B_dom"/>
</dbReference>
<accession>A0A8R1HPP0</accession>
<keyword evidence="1" id="KW-0233">DNA recombination</keyword>
<organism evidence="5 6">
    <name type="scientific">Caenorhabditis japonica</name>
    <dbReference type="NCBI Taxonomy" id="281687"/>
    <lineage>
        <taxon>Eukaryota</taxon>
        <taxon>Metazoa</taxon>
        <taxon>Ecdysozoa</taxon>
        <taxon>Nematoda</taxon>
        <taxon>Chromadorea</taxon>
        <taxon>Rhabditida</taxon>
        <taxon>Rhabditina</taxon>
        <taxon>Rhabditomorpha</taxon>
        <taxon>Rhabditoidea</taxon>
        <taxon>Rhabditidae</taxon>
        <taxon>Peloderinae</taxon>
        <taxon>Caenorhabditis</taxon>
    </lineage>
</organism>
<keyword evidence="1" id="KW-0234">DNA repair</keyword>
<dbReference type="GO" id="GO:0006310">
    <property type="term" value="P:DNA recombination"/>
    <property type="evidence" value="ECO:0007669"/>
    <property type="project" value="UniProtKB-KW"/>
</dbReference>
<dbReference type="Pfam" id="PF21530">
    <property type="entry name" value="Pif1_2B_dom"/>
    <property type="match status" value="1"/>
</dbReference>
<evidence type="ECO:0000313" key="6">
    <source>
        <dbReference type="Proteomes" id="UP000005237"/>
    </source>
</evidence>
<sequence>SNIRQFNSALALASMGAQVEEFRGYGPYSYKIHGQIYHAAGPLHPPTGKAPSYGQLYIMDTKQAAEERLSVAPNRNCDRSIMKSLSKLLAEINAFAKSYKMMFEVEKEGERLGVTDQPVRMIFDINAAKLNKNTYNIPSSNEVAAVFVGDEDGAPPAKSVMAHGRDGQLTTIRDTDPHCDAMVYPIFYPRGTFGWHKDLQKAGSSRKNSRITMLEYYSHILQIRESFNPILFGRNLFQQFAVDAFCKSEQNRLYYLRTHQAELRADEYCTVRDYVAGDKEDGPPGKRIVLPSSFPGSPRAMVQDYQDAMSIVAKYGKPDYFLTMTCNPKWPEIEESLEDGQTASDRPDIVARVFKLKVNALFDVLLKKKLFGEVAAYVQVYEWQKRGLPHAHCLITMKPDFKPKTTADIDNVICAEIPDPGEDPDLFDIVSKNMIHRPCGPLNPKSPCTNDKMECMKRFPKPFRSSTNADVNGYPEYRRRDDGRFVEYGKHKLTNQHVVAYNRTLLLHFNCHLNLEVCAMVEAVKYLYKYVYKGHDRASIQMLRSADDETVDEIKMYLDCRYICAPEALHHIYRFPCQKKSDAIYRLSIHLPDRQTVVYQPGNEKTAAQNSAKKGTTLTAFFAKNKYFAGLERAGNDLEGIKDSRKLTYIEMPECFTFDKTRGEWKTRKRGGERTIGRIYGVYPGDPERYALRLLLLYTKGATSFSDLKMTEDDNGIPTVHDTFVEAAKAQSLLSDDAVVIKSLEEMAAYHMPAQLRAAFSAILAFSEIGDTQTLWNLFKKDMSEDFLNRGYDQEESEARAYYDVDERLVRLGKSMETFATAPTIVIDNSTDDFVDLNFHQAKGDQLYATLNPRQKEFCDAGIAAATDVTLPQMFVLDGPGGAGKTYTYNVILHMLRAMNKNVQCTAWTGIASTLLPNGRTSASLFKLNIGNDSKTSNHSKGSKEAKKLKEVDVIIWDECSMISKTALETADFVLRDLTDSPFPFGGKLMVLGGDFRQILPVIRRGTKTDLINNCIKNSYLWNQFQKFSLLDNMRIINGDANWMKFLLDVGDGVANDYEDRVTLPEGLPVSEDLVGDVFGDLRGDMSDAAILAPKNIDVDLLDEKAHSKMEGTQMVGSVVMLLRNLDVSSGMCNGTRLIVKELQRKCILCTFATGSNKGKDTFVPRITCYEDKNLPFRLKRTQFPVKLAFAISINKAQGQSFGRVGLYLPEDVFAHGQTYVALSRARSKNELFIKSSSERLLNVVYKEIL</sequence>
<feature type="domain" description="Helitron helicase-like" evidence="3">
    <location>
        <begin position="216"/>
        <end position="395"/>
    </location>
</feature>
<dbReference type="GO" id="GO:0005524">
    <property type="term" value="F:ATP binding"/>
    <property type="evidence" value="ECO:0007669"/>
    <property type="project" value="UniProtKB-KW"/>
</dbReference>
<dbReference type="SUPFAM" id="SSF52540">
    <property type="entry name" value="P-loop containing nucleoside triphosphate hydrolases"/>
    <property type="match status" value="2"/>
</dbReference>
<proteinExistence type="inferred from homology"/>
<dbReference type="InterPro" id="IPR027417">
    <property type="entry name" value="P-loop_NTPase"/>
</dbReference>
<dbReference type="GO" id="GO:0043139">
    <property type="term" value="F:5'-3' DNA helicase activity"/>
    <property type="evidence" value="ECO:0007669"/>
    <property type="project" value="UniProtKB-EC"/>
</dbReference>
<reference evidence="5" key="2">
    <citation type="submission" date="2022-06" db="UniProtKB">
        <authorList>
            <consortium name="EnsemblMetazoa"/>
        </authorList>
    </citation>
    <scope>IDENTIFICATION</scope>
    <source>
        <strain evidence="5">DF5081</strain>
    </source>
</reference>
<feature type="domain" description="DNA helicase Pif1-like 2B" evidence="4">
    <location>
        <begin position="1116"/>
        <end position="1143"/>
    </location>
</feature>
<comment type="similarity">
    <text evidence="1">Belongs to the helicase family.</text>
</comment>
<dbReference type="GO" id="GO:0016787">
    <property type="term" value="F:hydrolase activity"/>
    <property type="evidence" value="ECO:0007669"/>
    <property type="project" value="UniProtKB-KW"/>
</dbReference>
<reference evidence="6" key="1">
    <citation type="submission" date="2010-08" db="EMBL/GenBank/DDBJ databases">
        <authorList>
            <consortium name="Caenorhabditis japonica Sequencing Consortium"/>
            <person name="Wilson R.K."/>
        </authorList>
    </citation>
    <scope>NUCLEOTIDE SEQUENCE [LARGE SCALE GENOMIC DNA]</scope>
    <source>
        <strain evidence="6">DF5081</strain>
    </source>
</reference>
<keyword evidence="1" id="KW-0227">DNA damage</keyword>
<evidence type="ECO:0000259" key="2">
    <source>
        <dbReference type="Pfam" id="PF05970"/>
    </source>
</evidence>
<dbReference type="CDD" id="cd18809">
    <property type="entry name" value="SF1_C_RecD"/>
    <property type="match status" value="1"/>
</dbReference>
<comment type="cofactor">
    <cofactor evidence="1">
        <name>Mg(2+)</name>
        <dbReference type="ChEBI" id="CHEBI:18420"/>
    </cofactor>
</comment>
<dbReference type="PANTHER" id="PTHR10492:SF57">
    <property type="entry name" value="ATP-DEPENDENT DNA HELICASE"/>
    <property type="match status" value="1"/>
</dbReference>
<protein>
    <recommendedName>
        <fullName evidence="1">ATP-dependent DNA helicase</fullName>
        <ecNumber evidence="1">5.6.2.3</ecNumber>
    </recommendedName>
</protein>
<comment type="catalytic activity">
    <reaction evidence="1">
        <text>ATP + H2O = ADP + phosphate + H(+)</text>
        <dbReference type="Rhea" id="RHEA:13065"/>
        <dbReference type="ChEBI" id="CHEBI:15377"/>
        <dbReference type="ChEBI" id="CHEBI:15378"/>
        <dbReference type="ChEBI" id="CHEBI:30616"/>
        <dbReference type="ChEBI" id="CHEBI:43474"/>
        <dbReference type="ChEBI" id="CHEBI:456216"/>
        <dbReference type="EC" id="5.6.2.3"/>
    </reaction>
</comment>
<evidence type="ECO:0000259" key="4">
    <source>
        <dbReference type="Pfam" id="PF21530"/>
    </source>
</evidence>
<dbReference type="EC" id="5.6.2.3" evidence="1"/>
<name>A0A8R1HPP0_CAEJA</name>
<dbReference type="Pfam" id="PF14214">
    <property type="entry name" value="Helitron_like_N"/>
    <property type="match status" value="1"/>
</dbReference>
<keyword evidence="6" id="KW-1185">Reference proteome</keyword>
<keyword evidence="1" id="KW-0347">Helicase</keyword>
<dbReference type="Pfam" id="PF05970">
    <property type="entry name" value="PIF1"/>
    <property type="match status" value="1"/>
</dbReference>